<name>A0A7X6B1J7_STRMQ</name>
<dbReference type="EMBL" id="JAALLH010000002">
    <property type="protein sequence ID" value="NIY69666.1"/>
    <property type="molecule type" value="Genomic_DNA"/>
</dbReference>
<dbReference type="Proteomes" id="UP000536624">
    <property type="component" value="Unassembled WGS sequence"/>
</dbReference>
<evidence type="ECO:0000256" key="1">
    <source>
        <dbReference type="SAM" id="MobiDB-lite"/>
    </source>
</evidence>
<feature type="compositionally biased region" description="Low complexity" evidence="1">
    <location>
        <begin position="1"/>
        <end position="11"/>
    </location>
</feature>
<evidence type="ECO:0000313" key="2">
    <source>
        <dbReference type="EMBL" id="NIY69666.1"/>
    </source>
</evidence>
<accession>A0A7X6B1J7</accession>
<feature type="region of interest" description="Disordered" evidence="1">
    <location>
        <begin position="93"/>
        <end position="130"/>
    </location>
</feature>
<evidence type="ECO:0000313" key="3">
    <source>
        <dbReference type="Proteomes" id="UP000536624"/>
    </source>
</evidence>
<feature type="region of interest" description="Disordered" evidence="1">
    <location>
        <begin position="1"/>
        <end position="78"/>
    </location>
</feature>
<feature type="compositionally biased region" description="Polar residues" evidence="1">
    <location>
        <begin position="36"/>
        <end position="54"/>
    </location>
</feature>
<proteinExistence type="predicted"/>
<gene>
    <name evidence="2" type="ORF">SMALB_7790</name>
</gene>
<organism evidence="2 3">
    <name type="scientific">Streptomyces malaysiensis</name>
    <dbReference type="NCBI Taxonomy" id="92644"/>
    <lineage>
        <taxon>Bacteria</taxon>
        <taxon>Bacillati</taxon>
        <taxon>Actinomycetota</taxon>
        <taxon>Actinomycetes</taxon>
        <taxon>Kitasatosporales</taxon>
        <taxon>Streptomycetaceae</taxon>
        <taxon>Streptomyces</taxon>
        <taxon>Streptomyces violaceusniger group</taxon>
    </lineage>
</organism>
<protein>
    <submittedName>
        <fullName evidence="2">Uncharacterized protein</fullName>
    </submittedName>
</protein>
<reference evidence="2 3" key="1">
    <citation type="submission" date="2020-02" db="EMBL/GenBank/DDBJ databases">
        <title>Streptomyces malaysiensis DSM14702 (JHCC583434, PFL_A843) Genome sequencing and assembly.</title>
        <authorList>
            <person name="Samborskyy M."/>
        </authorList>
    </citation>
    <scope>NUCLEOTIDE SEQUENCE [LARGE SCALE GENOMIC DNA]</scope>
    <source>
        <strain evidence="2 3">DSM 14702</strain>
    </source>
</reference>
<feature type="compositionally biased region" description="Basic residues" evidence="1">
    <location>
        <begin position="93"/>
        <end position="112"/>
    </location>
</feature>
<dbReference type="AlphaFoldDB" id="A0A7X6B1J7"/>
<sequence>MSPISGSRPAGFRGGPAGRPREDRAGRFPRAAPFESSRTPSAFASGSRRGTLSPKSVRARRHHLPAAAPQPRRRPRPLPHLFVFYSVSSSIRNRSRRAIPGRSGRMKSRKPAASHSAGNSDSASAVGARRKSAPTSVIITLCASANPPSPNGVYGIFTSRTARATDYGRAALADG</sequence>
<comment type="caution">
    <text evidence="2">The sequence shown here is derived from an EMBL/GenBank/DDBJ whole genome shotgun (WGS) entry which is preliminary data.</text>
</comment>